<organism evidence="7 8">
    <name type="scientific">Chryseobacterium gambrini</name>
    <dbReference type="NCBI Taxonomy" id="373672"/>
    <lineage>
        <taxon>Bacteria</taxon>
        <taxon>Pseudomonadati</taxon>
        <taxon>Bacteroidota</taxon>
        <taxon>Flavobacteriia</taxon>
        <taxon>Flavobacteriales</taxon>
        <taxon>Weeksellaceae</taxon>
        <taxon>Chryseobacterium group</taxon>
        <taxon>Chryseobacterium</taxon>
    </lineage>
</organism>
<evidence type="ECO:0000256" key="4">
    <source>
        <dbReference type="ARBA" id="ARBA00022989"/>
    </source>
</evidence>
<keyword evidence="4" id="KW-1133">Transmembrane helix</keyword>
<name>A0AAJ1VL97_9FLAO</name>
<keyword evidence="5" id="KW-0472">Membrane</keyword>
<accession>A0AAJ1VL97</accession>
<keyword evidence="3" id="KW-0812">Transmembrane</keyword>
<dbReference type="Proteomes" id="UP001225933">
    <property type="component" value="Unassembled WGS sequence"/>
</dbReference>
<evidence type="ECO:0000313" key="8">
    <source>
        <dbReference type="Proteomes" id="UP001225933"/>
    </source>
</evidence>
<dbReference type="SUPFAM" id="SSF53649">
    <property type="entry name" value="Alkaline phosphatase-like"/>
    <property type="match status" value="1"/>
</dbReference>
<dbReference type="InterPro" id="IPR017850">
    <property type="entry name" value="Alkaline_phosphatase_core_sf"/>
</dbReference>
<protein>
    <submittedName>
        <fullName evidence="7">Sulfatase-like hydrolase/transferase</fullName>
    </submittedName>
</protein>
<dbReference type="Gene3D" id="3.40.720.10">
    <property type="entry name" value="Alkaline Phosphatase, subunit A"/>
    <property type="match status" value="1"/>
</dbReference>
<dbReference type="PANTHER" id="PTHR47371">
    <property type="entry name" value="LIPOTEICHOIC ACID SYNTHASE"/>
    <property type="match status" value="1"/>
</dbReference>
<feature type="non-terminal residue" evidence="7">
    <location>
        <position position="1"/>
    </location>
</feature>
<evidence type="ECO:0000256" key="1">
    <source>
        <dbReference type="ARBA" id="ARBA00004651"/>
    </source>
</evidence>
<dbReference type="GO" id="GO:0005886">
    <property type="term" value="C:plasma membrane"/>
    <property type="evidence" value="ECO:0007669"/>
    <property type="project" value="UniProtKB-SubCell"/>
</dbReference>
<feature type="non-terminal residue" evidence="7">
    <location>
        <position position="89"/>
    </location>
</feature>
<dbReference type="GO" id="GO:0016787">
    <property type="term" value="F:hydrolase activity"/>
    <property type="evidence" value="ECO:0007669"/>
    <property type="project" value="UniProtKB-KW"/>
</dbReference>
<evidence type="ECO:0000256" key="5">
    <source>
        <dbReference type="ARBA" id="ARBA00023136"/>
    </source>
</evidence>
<evidence type="ECO:0000256" key="3">
    <source>
        <dbReference type="ARBA" id="ARBA00022692"/>
    </source>
</evidence>
<sequence>SNHDPFEFPDNKIELYEQPKQTRNNAAKYADFALGYFFEMAKKSDYWKDTIFLVVADHDSRVSGASLVPIQHFHIPGLILGEGIEAKRD</sequence>
<keyword evidence="2" id="KW-1003">Cell membrane</keyword>
<proteinExistence type="predicted"/>
<dbReference type="EMBL" id="JAUHGV010000197">
    <property type="protein sequence ID" value="MDN4015245.1"/>
    <property type="molecule type" value="Genomic_DNA"/>
</dbReference>
<dbReference type="InterPro" id="IPR000917">
    <property type="entry name" value="Sulfatase_N"/>
</dbReference>
<keyword evidence="7" id="KW-0378">Hydrolase</keyword>
<evidence type="ECO:0000313" key="7">
    <source>
        <dbReference type="EMBL" id="MDN4015245.1"/>
    </source>
</evidence>
<reference evidence="7" key="1">
    <citation type="submission" date="2023-06" db="EMBL/GenBank/DDBJ databases">
        <title>Two Chryseobacterium gambrini strains from China.</title>
        <authorList>
            <person name="Zeng J."/>
            <person name="Wu Y."/>
        </authorList>
    </citation>
    <scope>NUCLEOTIDE SEQUENCE</scope>
    <source>
        <strain evidence="7">SQ219</strain>
    </source>
</reference>
<dbReference type="PANTHER" id="PTHR47371:SF3">
    <property type="entry name" value="PHOSPHOGLYCEROL TRANSFERASE I"/>
    <property type="match status" value="1"/>
</dbReference>
<gene>
    <name evidence="7" type="ORF">QX233_22615</name>
</gene>
<dbReference type="InterPro" id="IPR050448">
    <property type="entry name" value="OpgB/LTA_synthase_biosynth"/>
</dbReference>
<dbReference type="AlphaFoldDB" id="A0AAJ1VL97"/>
<comment type="caution">
    <text evidence="7">The sequence shown here is derived from an EMBL/GenBank/DDBJ whole genome shotgun (WGS) entry which is preliminary data.</text>
</comment>
<dbReference type="Pfam" id="PF00884">
    <property type="entry name" value="Sulfatase"/>
    <property type="match status" value="1"/>
</dbReference>
<comment type="subcellular location">
    <subcellularLocation>
        <location evidence="1">Cell membrane</location>
        <topology evidence="1">Multi-pass membrane protein</topology>
    </subcellularLocation>
</comment>
<dbReference type="RefSeq" id="WP_290343772.1">
    <property type="nucleotide sequence ID" value="NZ_JAUHGV010000197.1"/>
</dbReference>
<evidence type="ECO:0000259" key="6">
    <source>
        <dbReference type="Pfam" id="PF00884"/>
    </source>
</evidence>
<evidence type="ECO:0000256" key="2">
    <source>
        <dbReference type="ARBA" id="ARBA00022475"/>
    </source>
</evidence>
<feature type="domain" description="Sulfatase N-terminal" evidence="6">
    <location>
        <begin position="2"/>
        <end position="87"/>
    </location>
</feature>